<dbReference type="Proteomes" id="UP001642464">
    <property type="component" value="Unassembled WGS sequence"/>
</dbReference>
<reference evidence="1 2" key="1">
    <citation type="submission" date="2024-02" db="EMBL/GenBank/DDBJ databases">
        <authorList>
            <person name="Chen Y."/>
            <person name="Shah S."/>
            <person name="Dougan E. K."/>
            <person name="Thang M."/>
            <person name="Chan C."/>
        </authorList>
    </citation>
    <scope>NUCLEOTIDE SEQUENCE [LARGE SCALE GENOMIC DNA]</scope>
</reference>
<protein>
    <submittedName>
        <fullName evidence="1">Apple domain-containing protein</fullName>
    </submittedName>
</protein>
<gene>
    <name evidence="1" type="ORF">SCF082_LOCUS29248</name>
</gene>
<accession>A0ABP0MUM2</accession>
<evidence type="ECO:0000313" key="1">
    <source>
        <dbReference type="EMBL" id="CAK9053735.1"/>
    </source>
</evidence>
<keyword evidence="2" id="KW-1185">Reference proteome</keyword>
<evidence type="ECO:0000313" key="2">
    <source>
        <dbReference type="Proteomes" id="UP001642464"/>
    </source>
</evidence>
<organism evidence="1 2">
    <name type="scientific">Durusdinium trenchii</name>
    <dbReference type="NCBI Taxonomy" id="1381693"/>
    <lineage>
        <taxon>Eukaryota</taxon>
        <taxon>Sar</taxon>
        <taxon>Alveolata</taxon>
        <taxon>Dinophyceae</taxon>
        <taxon>Suessiales</taxon>
        <taxon>Symbiodiniaceae</taxon>
        <taxon>Durusdinium</taxon>
    </lineage>
</organism>
<comment type="caution">
    <text evidence="1">The sequence shown here is derived from an EMBL/GenBank/DDBJ whole genome shotgun (WGS) entry which is preliminary data.</text>
</comment>
<name>A0ABP0MUM2_9DINO</name>
<dbReference type="EMBL" id="CAXAMM010023513">
    <property type="protein sequence ID" value="CAK9053735.1"/>
    <property type="molecule type" value="Genomic_DNA"/>
</dbReference>
<feature type="non-terminal residue" evidence="1">
    <location>
        <position position="546"/>
    </location>
</feature>
<proteinExistence type="predicted"/>
<feature type="non-terminal residue" evidence="1">
    <location>
        <position position="1"/>
    </location>
</feature>
<sequence length="546" mass="59780">ISSAVPEQIIDGSTIQRRFEFMFPSSQDETLDRRTLDITNDPASVRFIFHPDPTATLEIGEGLFEPGTYPDSCTEDPAPFDFAVEGNNFAALRFEFRQVYLDSFCNKMPDFTSDLDPCSALTGGCEVGVAKEEYQGINLTMARAYVFTGEPRNQGSSVADFVGPNKISYAVYNPTFFGFTDRLDGKAFEGASKILLLGNKVLTEDSLVSFFSEGQDHIPLLYLNAPPPGKENSNFQSVTLDLSVTTTTKKYATTDIRVGGGAFLGIKNEGDARLCIPFLGCPIKITEGNQKFTAGVNNFDTETTSYTDDVHVQVKSTGLTLSTPKGLTGDEGDMVLLIGTVANFITADFVSFDVDTCSVDVRPSTVWGTDMESLLFYSRADIELEFDKLERTIRDSNLALEDDTLADEARDEAERLIRVSTNSKKKWDALFEHWDNDREQALADANKVDLRGVVTGVVQDPDASALNRFTLGASELTVSRTVTMSDSSVLDYQSSSNVISNEEKYEFELLFGSGFIVGPVGGGSFEYSSSTATTFSETGNEQTQMT</sequence>